<proteinExistence type="predicted"/>
<dbReference type="EMBL" id="CP002059">
    <property type="protein sequence ID" value="ADI65823.1"/>
    <property type="molecule type" value="Genomic_DNA"/>
</dbReference>
<sequence length="68" mass="7446">MQRATFLNKIVTVSTDFSCKNLKKYLSLGESVFIFVGGWGLGTGESEAINNHELRIIPGCPQIIVSCL</sequence>
<reference evidence="1 2" key="1">
    <citation type="journal article" date="2010" name="PLoS ONE">
        <title>Genome erosion in a nitrogen-fixing vertically transmitted endosymbiotic multicellular cyanobacterium.</title>
        <authorList>
            <person name="Ran L."/>
            <person name="Larsson J."/>
            <person name="Vigil-Stenman T."/>
            <person name="Nylander J.A."/>
            <person name="Ininbergs K."/>
            <person name="Zheng W.W."/>
            <person name="Lapidus A."/>
            <person name="Lowry S."/>
            <person name="Haselkorn R."/>
            <person name="Bergman B."/>
        </authorList>
    </citation>
    <scope>NUCLEOTIDE SEQUENCE [LARGE SCALE GENOMIC DNA]</scope>
    <source>
        <strain evidence="1 2">0708</strain>
    </source>
</reference>
<accession>D7DXA4</accession>
<dbReference type="KEGG" id="naz:Aazo_4566"/>
<evidence type="ECO:0000313" key="2">
    <source>
        <dbReference type="Proteomes" id="UP000001511"/>
    </source>
</evidence>
<evidence type="ECO:0000313" key="1">
    <source>
        <dbReference type="EMBL" id="ADI65823.1"/>
    </source>
</evidence>
<dbReference type="AlphaFoldDB" id="D7DXA4"/>
<gene>
    <name evidence="1" type="ordered locus">Aazo_4566</name>
</gene>
<dbReference type="HOGENOM" id="CLU_2789786_0_0_3"/>
<organism evidence="1 2">
    <name type="scientific">Nostoc azollae (strain 0708)</name>
    <name type="common">Anabaena azollae (strain 0708)</name>
    <dbReference type="NCBI Taxonomy" id="551115"/>
    <lineage>
        <taxon>Bacteria</taxon>
        <taxon>Bacillati</taxon>
        <taxon>Cyanobacteriota</taxon>
        <taxon>Cyanophyceae</taxon>
        <taxon>Nostocales</taxon>
        <taxon>Nostocaceae</taxon>
        <taxon>Trichormus</taxon>
    </lineage>
</organism>
<name>D7DXA4_NOSA0</name>
<keyword evidence="2" id="KW-1185">Reference proteome</keyword>
<protein>
    <submittedName>
        <fullName evidence="1">Uncharacterized protein</fullName>
    </submittedName>
</protein>
<dbReference type="Proteomes" id="UP000001511">
    <property type="component" value="Chromosome"/>
</dbReference>